<reference evidence="2" key="1">
    <citation type="journal article" date="2019" name="Int. J. Syst. Evol. Microbiol.">
        <title>The Global Catalogue of Microorganisms (GCM) 10K type strain sequencing project: providing services to taxonomists for standard genome sequencing and annotation.</title>
        <authorList>
            <consortium name="The Broad Institute Genomics Platform"/>
            <consortium name="The Broad Institute Genome Sequencing Center for Infectious Disease"/>
            <person name="Wu L."/>
            <person name="Ma J."/>
        </authorList>
    </citation>
    <scope>NUCLEOTIDE SEQUENCE [LARGE SCALE GENOMIC DNA]</scope>
    <source>
        <strain evidence="2">NBRC 105830</strain>
    </source>
</reference>
<protein>
    <submittedName>
        <fullName evidence="1">Uncharacterized protein</fullName>
    </submittedName>
</protein>
<dbReference type="SUPFAM" id="SSF88713">
    <property type="entry name" value="Glycoside hydrolase/deacetylase"/>
    <property type="match status" value="1"/>
</dbReference>
<gene>
    <name evidence="1" type="ORF">GCM10025862_22670</name>
</gene>
<organism evidence="1 2">
    <name type="scientific">Arsenicicoccus piscis</name>
    <dbReference type="NCBI Taxonomy" id="673954"/>
    <lineage>
        <taxon>Bacteria</taxon>
        <taxon>Bacillati</taxon>
        <taxon>Actinomycetota</taxon>
        <taxon>Actinomycetes</taxon>
        <taxon>Micrococcales</taxon>
        <taxon>Intrasporangiaceae</taxon>
        <taxon>Arsenicicoccus</taxon>
    </lineage>
</organism>
<evidence type="ECO:0000313" key="2">
    <source>
        <dbReference type="Proteomes" id="UP001157109"/>
    </source>
</evidence>
<dbReference type="EMBL" id="BSUJ01000001">
    <property type="protein sequence ID" value="GMA20246.1"/>
    <property type="molecule type" value="Genomic_DNA"/>
</dbReference>
<name>A0ABQ6HP58_9MICO</name>
<accession>A0ABQ6HP58</accession>
<sequence>MGALLDPGDVLLAHDGGHVSGRWGQVYDRSTTVAALPYVLETLAARGLRSVRLDQLVRSGRPV</sequence>
<dbReference type="Gene3D" id="3.20.20.370">
    <property type="entry name" value="Glycoside hydrolase/deacetylase"/>
    <property type="match status" value="1"/>
</dbReference>
<dbReference type="Proteomes" id="UP001157109">
    <property type="component" value="Unassembled WGS sequence"/>
</dbReference>
<keyword evidence="2" id="KW-1185">Reference proteome</keyword>
<comment type="caution">
    <text evidence="1">The sequence shown here is derived from an EMBL/GenBank/DDBJ whole genome shotgun (WGS) entry which is preliminary data.</text>
</comment>
<dbReference type="InterPro" id="IPR011330">
    <property type="entry name" value="Glyco_hydro/deAcase_b/a-brl"/>
</dbReference>
<evidence type="ECO:0000313" key="1">
    <source>
        <dbReference type="EMBL" id="GMA20246.1"/>
    </source>
</evidence>
<proteinExistence type="predicted"/>